<dbReference type="NCBIfam" id="NF002003">
    <property type="entry name" value="PRK00802.1-3"/>
    <property type="match status" value="1"/>
</dbReference>
<evidence type="ECO:0000256" key="2">
    <source>
        <dbReference type="ARBA" id="ARBA00022763"/>
    </source>
</evidence>
<dbReference type="InterPro" id="IPR011034">
    <property type="entry name" value="Formyl_transferase-like_C_sf"/>
</dbReference>
<gene>
    <name evidence="6" type="ORF">Pan265_19550</name>
</gene>
<dbReference type="GO" id="GO:0006284">
    <property type="term" value="P:base-excision repair"/>
    <property type="evidence" value="ECO:0007669"/>
    <property type="project" value="InterPro"/>
</dbReference>
<comment type="similarity">
    <text evidence="1 5">Belongs to the DNA glycosylase MPG family.</text>
</comment>
<evidence type="ECO:0000256" key="3">
    <source>
        <dbReference type="ARBA" id="ARBA00022801"/>
    </source>
</evidence>
<dbReference type="PANTHER" id="PTHR10429:SF0">
    <property type="entry name" value="DNA-3-METHYLADENINE GLYCOSYLASE"/>
    <property type="match status" value="1"/>
</dbReference>
<organism evidence="6 7">
    <name type="scientific">Mucisphaera calidilacus</name>
    <dbReference type="NCBI Taxonomy" id="2527982"/>
    <lineage>
        <taxon>Bacteria</taxon>
        <taxon>Pseudomonadati</taxon>
        <taxon>Planctomycetota</taxon>
        <taxon>Phycisphaerae</taxon>
        <taxon>Phycisphaerales</taxon>
        <taxon>Phycisphaeraceae</taxon>
        <taxon>Mucisphaera</taxon>
    </lineage>
</organism>
<keyword evidence="4 5" id="KW-0234">DNA repair</keyword>
<dbReference type="InterPro" id="IPR036995">
    <property type="entry name" value="MPG_sf"/>
</dbReference>
<dbReference type="SUPFAM" id="SSF50486">
    <property type="entry name" value="FMT C-terminal domain-like"/>
    <property type="match status" value="1"/>
</dbReference>
<reference evidence="6 7" key="1">
    <citation type="submission" date="2019-02" db="EMBL/GenBank/DDBJ databases">
        <title>Deep-cultivation of Planctomycetes and their phenomic and genomic characterization uncovers novel biology.</title>
        <authorList>
            <person name="Wiegand S."/>
            <person name="Jogler M."/>
            <person name="Boedeker C."/>
            <person name="Pinto D."/>
            <person name="Vollmers J."/>
            <person name="Rivas-Marin E."/>
            <person name="Kohn T."/>
            <person name="Peeters S.H."/>
            <person name="Heuer A."/>
            <person name="Rast P."/>
            <person name="Oberbeckmann S."/>
            <person name="Bunk B."/>
            <person name="Jeske O."/>
            <person name="Meyerdierks A."/>
            <person name="Storesund J.E."/>
            <person name="Kallscheuer N."/>
            <person name="Luecker S."/>
            <person name="Lage O.M."/>
            <person name="Pohl T."/>
            <person name="Merkel B.J."/>
            <person name="Hornburger P."/>
            <person name="Mueller R.-W."/>
            <person name="Bruemmer F."/>
            <person name="Labrenz M."/>
            <person name="Spormann A.M."/>
            <person name="Op den Camp H."/>
            <person name="Overmann J."/>
            <person name="Amann R."/>
            <person name="Jetten M.S.M."/>
            <person name="Mascher T."/>
            <person name="Medema M.H."/>
            <person name="Devos D.P."/>
            <person name="Kaster A.-K."/>
            <person name="Ovreas L."/>
            <person name="Rohde M."/>
            <person name="Galperin M.Y."/>
            <person name="Jogler C."/>
        </authorList>
    </citation>
    <scope>NUCLEOTIDE SEQUENCE [LARGE SCALE GENOMIC DNA]</scope>
    <source>
        <strain evidence="6 7">Pan265</strain>
    </source>
</reference>
<dbReference type="AlphaFoldDB" id="A0A518BYP3"/>
<dbReference type="EC" id="3.2.2.-" evidence="5"/>
<dbReference type="EMBL" id="CP036280">
    <property type="protein sequence ID" value="QDU72093.1"/>
    <property type="molecule type" value="Genomic_DNA"/>
</dbReference>
<dbReference type="Proteomes" id="UP000320386">
    <property type="component" value="Chromosome"/>
</dbReference>
<dbReference type="InterPro" id="IPR003180">
    <property type="entry name" value="MPG"/>
</dbReference>
<dbReference type="GO" id="GO:0003905">
    <property type="term" value="F:alkylbase DNA N-glycosylase activity"/>
    <property type="evidence" value="ECO:0007669"/>
    <property type="project" value="InterPro"/>
</dbReference>
<evidence type="ECO:0000313" key="7">
    <source>
        <dbReference type="Proteomes" id="UP000320386"/>
    </source>
</evidence>
<dbReference type="GO" id="GO:0003677">
    <property type="term" value="F:DNA binding"/>
    <property type="evidence" value="ECO:0007669"/>
    <property type="project" value="InterPro"/>
</dbReference>
<dbReference type="Gene3D" id="3.10.300.10">
    <property type="entry name" value="Methylpurine-DNA glycosylase (MPG)"/>
    <property type="match status" value="1"/>
</dbReference>
<dbReference type="OrthoDB" id="9794313at2"/>
<keyword evidence="2 5" id="KW-0227">DNA damage</keyword>
<dbReference type="FunFam" id="3.10.300.10:FF:000001">
    <property type="entry name" value="Putative 3-methyladenine DNA glycosylase"/>
    <property type="match status" value="1"/>
</dbReference>
<keyword evidence="7" id="KW-1185">Reference proteome</keyword>
<sequence>MPDRLRRSFFRKPADRLAADLLGQRLVRAHRGHRRAGIIVETEAYLGTIDAAAHTYQGRRTPRNEAMYADAGHAYVYFTYGMHHCMNVVAHSADTPEAVLIRALEPAEGLEAIRRRRPKARRDTDLTSGPAKLCAALDIDRKLNAADLTSSTRLWIEPGHTITPDRIVRTPRIGIDYAAEWTEKPLRFCLRNHPHLSRPAP</sequence>
<dbReference type="PANTHER" id="PTHR10429">
    <property type="entry name" value="DNA-3-METHYLADENINE GLYCOSYLASE"/>
    <property type="match status" value="1"/>
</dbReference>
<accession>A0A518BYP3</accession>
<evidence type="ECO:0000256" key="5">
    <source>
        <dbReference type="HAMAP-Rule" id="MF_00527"/>
    </source>
</evidence>
<dbReference type="KEGG" id="mcad:Pan265_19550"/>
<proteinExistence type="inferred from homology"/>
<evidence type="ECO:0000313" key="6">
    <source>
        <dbReference type="EMBL" id="QDU72093.1"/>
    </source>
</evidence>
<dbReference type="Pfam" id="PF02245">
    <property type="entry name" value="Pur_DNA_glyco"/>
    <property type="match status" value="1"/>
</dbReference>
<keyword evidence="3 5" id="KW-0378">Hydrolase</keyword>
<dbReference type="HAMAP" id="MF_00527">
    <property type="entry name" value="3MGH"/>
    <property type="match status" value="1"/>
</dbReference>
<dbReference type="CDD" id="cd00540">
    <property type="entry name" value="AAG"/>
    <property type="match status" value="1"/>
</dbReference>
<name>A0A518BYP3_9BACT</name>
<dbReference type="RefSeq" id="WP_145446274.1">
    <property type="nucleotide sequence ID" value="NZ_CP036280.1"/>
</dbReference>
<evidence type="ECO:0000256" key="4">
    <source>
        <dbReference type="ARBA" id="ARBA00023204"/>
    </source>
</evidence>
<dbReference type="NCBIfam" id="TIGR00567">
    <property type="entry name" value="3mg"/>
    <property type="match status" value="1"/>
</dbReference>
<protein>
    <recommendedName>
        <fullName evidence="5">Putative 3-methyladenine DNA glycosylase</fullName>
        <ecNumber evidence="5">3.2.2.-</ecNumber>
    </recommendedName>
</protein>
<evidence type="ECO:0000256" key="1">
    <source>
        <dbReference type="ARBA" id="ARBA00009232"/>
    </source>
</evidence>